<keyword evidence="2" id="KW-0238">DNA-binding</keyword>
<reference evidence="6" key="1">
    <citation type="journal article" date="2019" name="Int. J. Syst. Evol. Microbiol.">
        <title>The Global Catalogue of Microorganisms (GCM) 10K type strain sequencing project: providing services to taxonomists for standard genome sequencing and annotation.</title>
        <authorList>
            <consortium name="The Broad Institute Genomics Platform"/>
            <consortium name="The Broad Institute Genome Sequencing Center for Infectious Disease"/>
            <person name="Wu L."/>
            <person name="Ma J."/>
        </authorList>
    </citation>
    <scope>NUCLEOTIDE SEQUENCE [LARGE SCALE GENOMIC DNA]</scope>
    <source>
        <strain evidence="6">CCM 8932</strain>
    </source>
</reference>
<dbReference type="SUPFAM" id="SSF46785">
    <property type="entry name" value="Winged helix' DNA-binding domain"/>
    <property type="match status" value="1"/>
</dbReference>
<evidence type="ECO:0000256" key="1">
    <source>
        <dbReference type="ARBA" id="ARBA00023015"/>
    </source>
</evidence>
<dbReference type="PROSITE" id="PS01117">
    <property type="entry name" value="HTH_MARR_1"/>
    <property type="match status" value="1"/>
</dbReference>
<feature type="domain" description="HTH marR-type" evidence="4">
    <location>
        <begin position="8"/>
        <end position="141"/>
    </location>
</feature>
<organism evidence="5 6">
    <name type="scientific">Lactiplantibacillus dongliensis</name>
    <dbReference type="NCBI Taxonomy" id="2559919"/>
    <lineage>
        <taxon>Bacteria</taxon>
        <taxon>Bacillati</taxon>
        <taxon>Bacillota</taxon>
        <taxon>Bacilli</taxon>
        <taxon>Lactobacillales</taxon>
        <taxon>Lactobacillaceae</taxon>
        <taxon>Lactiplantibacillus</taxon>
    </lineage>
</organism>
<dbReference type="InterPro" id="IPR036388">
    <property type="entry name" value="WH-like_DNA-bd_sf"/>
</dbReference>
<protein>
    <submittedName>
        <fullName evidence="5">MarR family winged helix-turn-helix transcriptional regulator</fullName>
    </submittedName>
</protein>
<dbReference type="Proteomes" id="UP001596253">
    <property type="component" value="Unassembled WGS sequence"/>
</dbReference>
<evidence type="ECO:0000313" key="6">
    <source>
        <dbReference type="Proteomes" id="UP001596253"/>
    </source>
</evidence>
<dbReference type="PANTHER" id="PTHR33164:SF57">
    <property type="entry name" value="MARR-FAMILY TRANSCRIPTIONAL REGULATOR"/>
    <property type="match status" value="1"/>
</dbReference>
<dbReference type="RefSeq" id="WP_223877334.1">
    <property type="nucleotide sequence ID" value="NZ_BJDK01000024.1"/>
</dbReference>
<accession>A0ABW1RB99</accession>
<proteinExistence type="predicted"/>
<dbReference type="InterPro" id="IPR036390">
    <property type="entry name" value="WH_DNA-bd_sf"/>
</dbReference>
<dbReference type="InterPro" id="IPR039422">
    <property type="entry name" value="MarR/SlyA-like"/>
</dbReference>
<dbReference type="EMBL" id="JBHSSD010000052">
    <property type="protein sequence ID" value="MFC6165458.1"/>
    <property type="molecule type" value="Genomic_DNA"/>
</dbReference>
<dbReference type="PANTHER" id="PTHR33164">
    <property type="entry name" value="TRANSCRIPTIONAL REGULATOR, MARR FAMILY"/>
    <property type="match status" value="1"/>
</dbReference>
<evidence type="ECO:0000256" key="2">
    <source>
        <dbReference type="ARBA" id="ARBA00023125"/>
    </source>
</evidence>
<sequence length="150" mass="17517">MNGSPKMLDDFLKYYATVLRYMDDFISEPISRYHMTFDAFLIMHEIGTSTKPILLMDIADSHHVSRSAISRQISTLLKYDYVYQVANPADRRQKSLLLTEKGQATDKQLIQDIQLVFDQWIDQLGRDRIKTMLTFFDDFTHQVIASKSKD</sequence>
<name>A0ABW1RB99_9LACO</name>
<comment type="caution">
    <text evidence="5">The sequence shown here is derived from an EMBL/GenBank/DDBJ whole genome shotgun (WGS) entry which is preliminary data.</text>
</comment>
<dbReference type="SMART" id="SM00347">
    <property type="entry name" value="HTH_MARR"/>
    <property type="match status" value="1"/>
</dbReference>
<dbReference type="Pfam" id="PF13463">
    <property type="entry name" value="HTH_27"/>
    <property type="match status" value="1"/>
</dbReference>
<dbReference type="InterPro" id="IPR023187">
    <property type="entry name" value="Tscrpt_reg_MarR-type_CS"/>
</dbReference>
<keyword evidence="6" id="KW-1185">Reference proteome</keyword>
<dbReference type="Gene3D" id="1.10.10.10">
    <property type="entry name" value="Winged helix-like DNA-binding domain superfamily/Winged helix DNA-binding domain"/>
    <property type="match status" value="1"/>
</dbReference>
<dbReference type="InterPro" id="IPR000835">
    <property type="entry name" value="HTH_MarR-typ"/>
</dbReference>
<gene>
    <name evidence="5" type="ORF">ACFP3T_12325</name>
</gene>
<keyword evidence="1" id="KW-0805">Transcription regulation</keyword>
<dbReference type="PROSITE" id="PS50995">
    <property type="entry name" value="HTH_MARR_2"/>
    <property type="match status" value="1"/>
</dbReference>
<evidence type="ECO:0000259" key="4">
    <source>
        <dbReference type="PROSITE" id="PS50995"/>
    </source>
</evidence>
<evidence type="ECO:0000313" key="5">
    <source>
        <dbReference type="EMBL" id="MFC6165458.1"/>
    </source>
</evidence>
<evidence type="ECO:0000256" key="3">
    <source>
        <dbReference type="ARBA" id="ARBA00023163"/>
    </source>
</evidence>
<keyword evidence="3" id="KW-0804">Transcription</keyword>